<dbReference type="AlphaFoldDB" id="A0A653EPZ6"/>
<dbReference type="EMBL" id="LR589281">
    <property type="protein sequence ID" value="VTO99488.1"/>
    <property type="molecule type" value="Genomic_DNA"/>
</dbReference>
<reference evidence="2" key="1">
    <citation type="submission" date="2019-05" db="EMBL/GenBank/DDBJ databases">
        <authorList>
            <person name="Naeem R."/>
            <person name="Antony C."/>
            <person name="Guan Q."/>
        </authorList>
    </citation>
    <scope>NUCLEOTIDE SEQUENCE</scope>
    <source>
        <strain evidence="2">3</strain>
    </source>
</reference>
<organism evidence="2">
    <name type="scientific">Mycobacterium kansasii</name>
    <dbReference type="NCBI Taxonomy" id="1768"/>
    <lineage>
        <taxon>Bacteria</taxon>
        <taxon>Bacillati</taxon>
        <taxon>Actinomycetota</taxon>
        <taxon>Actinomycetes</taxon>
        <taxon>Mycobacteriales</taxon>
        <taxon>Mycobacteriaceae</taxon>
        <taxon>Mycobacterium</taxon>
    </lineage>
</organism>
<sequence>MVARPGARVEHLPPDRTQRDELLDHRLGSADVPRRGRGKAVRDPVVAIHLLEAGGIGRVGLGHGSDPTSCSTGTRGPLKNGVSARVCRRASVARSSRIRSTMRCNSGASNARIHS</sequence>
<protein>
    <submittedName>
        <fullName evidence="2">Uncharacterized protein</fullName>
    </submittedName>
</protein>
<gene>
    <name evidence="2" type="ORF">BIN_B_01955</name>
</gene>
<accession>A0A653EPZ6</accession>
<evidence type="ECO:0000256" key="1">
    <source>
        <dbReference type="SAM" id="MobiDB-lite"/>
    </source>
</evidence>
<feature type="compositionally biased region" description="Basic and acidic residues" evidence="1">
    <location>
        <begin position="7"/>
        <end position="34"/>
    </location>
</feature>
<feature type="region of interest" description="Disordered" evidence="1">
    <location>
        <begin position="1"/>
        <end position="40"/>
    </location>
</feature>
<proteinExistence type="predicted"/>
<evidence type="ECO:0000313" key="2">
    <source>
        <dbReference type="EMBL" id="VTO99488.1"/>
    </source>
</evidence>
<feature type="region of interest" description="Disordered" evidence="1">
    <location>
        <begin position="58"/>
        <end position="82"/>
    </location>
</feature>
<name>A0A653EPZ6_MYCKA</name>